<sequence>MIKPVFEKTWAHFPHSEALVEITLDHVAGWIREQGNSEEVLEILPHPVTQKSFKASKTSKDSLQQVSEAFLQGFSMVFNSLHKWSEPGARLAKHLYASAHLPVDVYMYLTPPHSHSYGMHSDVMDAFMVQLAGHKVWTVCDVPSWMAPNQRPEVIMKNFNVSCSNVTLQGGDILYLPFGTLHQARTDTDFSMHLTVNLERQYYVWQSLFLAMIHKATNPGLRIKKFVSSGEFQPDDHDLPLVSFLAKLAAMVPELNRMPGFSFAEASTSILLTSLSNQDLPKQYLDRVTSEFQDLATRLEAAASSLGASRTVRLPNGRSVSLSEALGKIKTTETLLPWALQLARFHAMVHFSPVAKPHQLLSLSAIRSRNPTSFTDLPLLELPETLPDTTQLMRAPNLRAVLLAEGSIDVPPQHKLIINQETFPIHATEAPAAEFCLSLFAAKTAKGRPFTLSQVPKGSARLLPKLISFGALQIVAEQP</sequence>
<evidence type="ECO:0000313" key="6">
    <source>
        <dbReference type="Proteomes" id="UP000604046"/>
    </source>
</evidence>
<accession>A0A812TKR0</accession>
<comment type="cofactor">
    <cofactor evidence="3">
        <name>Fe(2+)</name>
        <dbReference type="ChEBI" id="CHEBI:29033"/>
    </cofactor>
    <text evidence="3">Binds 1 Fe(2+) ion per subunit.</text>
</comment>
<keyword evidence="6" id="KW-1185">Reference proteome</keyword>
<comment type="subcellular location">
    <subcellularLocation>
        <location evidence="3">Nucleus</location>
    </subcellularLocation>
</comment>
<keyword evidence="3" id="KW-0560">Oxidoreductase</keyword>
<dbReference type="EMBL" id="CAJNDS010002566">
    <property type="protein sequence ID" value="CAE7527794.1"/>
    <property type="molecule type" value="Genomic_DNA"/>
</dbReference>
<gene>
    <name evidence="5" type="ORF">SNAT2548_LOCUS29560</name>
</gene>
<organism evidence="5 6">
    <name type="scientific">Symbiodinium natans</name>
    <dbReference type="NCBI Taxonomy" id="878477"/>
    <lineage>
        <taxon>Eukaryota</taxon>
        <taxon>Sar</taxon>
        <taxon>Alveolata</taxon>
        <taxon>Dinophyceae</taxon>
        <taxon>Suessiales</taxon>
        <taxon>Symbiodiniaceae</taxon>
        <taxon>Symbiodinium</taxon>
    </lineage>
</organism>
<protein>
    <recommendedName>
        <fullName evidence="3">Bifunctional lysine-specific demethylase and histidyl-hydroxylase</fullName>
        <ecNumber evidence="3">1.14.11.-</ecNumber>
    </recommendedName>
</protein>
<keyword evidence="3" id="KW-0539">Nucleus</keyword>
<dbReference type="PROSITE" id="PS51184">
    <property type="entry name" value="JMJC"/>
    <property type="match status" value="1"/>
</dbReference>
<proteinExistence type="inferred from homology"/>
<evidence type="ECO:0000256" key="2">
    <source>
        <dbReference type="ARBA" id="ARBA00023004"/>
    </source>
</evidence>
<dbReference type="OrthoDB" id="425950at2759"/>
<dbReference type="PANTHER" id="PTHR13096:SF8">
    <property type="entry name" value="RIBOSOMAL OXYGENASE 1"/>
    <property type="match status" value="1"/>
</dbReference>
<keyword evidence="3" id="KW-0223">Dioxygenase</keyword>
<dbReference type="InterPro" id="IPR003347">
    <property type="entry name" value="JmjC_dom"/>
</dbReference>
<dbReference type="GO" id="GO:0051864">
    <property type="term" value="F:histone H3K36 demethylase activity"/>
    <property type="evidence" value="ECO:0007669"/>
    <property type="project" value="TreeGrafter"/>
</dbReference>
<dbReference type="PANTHER" id="PTHR13096">
    <property type="entry name" value="MINA53 MYC INDUCED NUCLEAR ANTIGEN"/>
    <property type="match status" value="1"/>
</dbReference>
<dbReference type="AlphaFoldDB" id="A0A812TKR0"/>
<evidence type="ECO:0000256" key="3">
    <source>
        <dbReference type="RuleBase" id="RU366061"/>
    </source>
</evidence>
<keyword evidence="2 3" id="KW-0408">Iron</keyword>
<evidence type="ECO:0000313" key="5">
    <source>
        <dbReference type="EMBL" id="CAE7527794.1"/>
    </source>
</evidence>
<dbReference type="SUPFAM" id="SSF51197">
    <property type="entry name" value="Clavaminate synthase-like"/>
    <property type="match status" value="1"/>
</dbReference>
<name>A0A812TKR0_9DINO</name>
<dbReference type="InterPro" id="IPR039994">
    <property type="entry name" value="NO66-like"/>
</dbReference>
<comment type="function">
    <text evidence="3">Oxygenase that can act as both a histone lysine demethylase and a ribosomal histidine hydroxylase.</text>
</comment>
<dbReference type="Gene3D" id="2.60.120.650">
    <property type="entry name" value="Cupin"/>
    <property type="match status" value="1"/>
</dbReference>
<evidence type="ECO:0000259" key="4">
    <source>
        <dbReference type="PROSITE" id="PS51184"/>
    </source>
</evidence>
<comment type="similarity">
    <text evidence="3">Belongs to the ROX family.</text>
</comment>
<dbReference type="Pfam" id="PF08007">
    <property type="entry name" value="JmjC_2"/>
    <property type="match status" value="1"/>
</dbReference>
<dbReference type="Proteomes" id="UP000604046">
    <property type="component" value="Unassembled WGS sequence"/>
</dbReference>
<keyword evidence="3" id="KW-0805">Transcription regulation</keyword>
<dbReference type="GO" id="GO:0005506">
    <property type="term" value="F:iron ion binding"/>
    <property type="evidence" value="ECO:0007669"/>
    <property type="project" value="UniProtKB-UniRule"/>
</dbReference>
<keyword evidence="3" id="KW-0804">Transcription</keyword>
<dbReference type="GO" id="GO:0032453">
    <property type="term" value="F:histone H3K4 demethylase activity"/>
    <property type="evidence" value="ECO:0007669"/>
    <property type="project" value="TreeGrafter"/>
</dbReference>
<dbReference type="GO" id="GO:0005730">
    <property type="term" value="C:nucleolus"/>
    <property type="evidence" value="ECO:0007669"/>
    <property type="project" value="TreeGrafter"/>
</dbReference>
<keyword evidence="1 3" id="KW-0479">Metal-binding</keyword>
<dbReference type="EC" id="1.14.11.-" evidence="3"/>
<reference evidence="5" key="1">
    <citation type="submission" date="2021-02" db="EMBL/GenBank/DDBJ databases">
        <authorList>
            <person name="Dougan E. K."/>
            <person name="Rhodes N."/>
            <person name="Thang M."/>
            <person name="Chan C."/>
        </authorList>
    </citation>
    <scope>NUCLEOTIDE SEQUENCE</scope>
</reference>
<comment type="caution">
    <text evidence="5">The sequence shown here is derived from an EMBL/GenBank/DDBJ whole genome shotgun (WGS) entry which is preliminary data.</text>
</comment>
<evidence type="ECO:0000256" key="1">
    <source>
        <dbReference type="ARBA" id="ARBA00022723"/>
    </source>
</evidence>
<feature type="domain" description="JmjC" evidence="4">
    <location>
        <begin position="83"/>
        <end position="215"/>
    </location>
</feature>